<evidence type="ECO:0000256" key="1">
    <source>
        <dbReference type="ARBA" id="ARBA00022448"/>
    </source>
</evidence>
<accession>A0A8T0FFE8</accession>
<feature type="region of interest" description="Disordered" evidence="3">
    <location>
        <begin position="97"/>
        <end position="116"/>
    </location>
</feature>
<gene>
    <name evidence="5" type="ORF">HNY73_005092</name>
</gene>
<proteinExistence type="predicted"/>
<sequence>MFKLESYITPLLLSYVDKYIKNLKPEDSQFSLWGGDALFSNLDLRLDVLEQELQLPFTFVNGHIHELRIHVPWTKLGSEPVVITINTIECILKLSTDSTDSDSRPKKHLSTRGLKKPDIGEAPPGYVQSLINRVVSNICIICNNVVLKYVEDDIVLSLNIKSVELFNANEKWEKAFVDTNMADTISRKVIYMQDLTVCLDKRDASGKIETYQDPLLYRCSSTWRMYSVYKAPHSKHPSLTRIHMYCESLDFSLTDQQLPMFLRLLNLVIALHNGSNLTSQENMKVHEDVSELKLVLPEDELDEAEDTPQDDSWGSWAWSFVPDVGGLWSSSNTEEDQEEANILKSKKIFQFGIYIGKSSCVLKHTVVSQDSSFCSTPKCIFSPLMVIKMYGCSMEFTSKGKDFINVQSGICGVTVTGLEDCACGFQDFSLSSNEKRSIFLKSGVPPGSGHAYSFLSSSLFDPLAPENCNQERKYCFIFQEHLSTLTEEVMVKRFPAFAFDYLYELEVPEDWIDKISTITSSFLEDSNWHESSTCRLVFGPFCVDITSSLVHRVQKLIDSAKDYDYPYYSQARKSSADVANIDEDVLAQMEEFVPLRQYHLTLFKPVLRLSVADHSPYHGSKTEAKKVKKRNIKSSKNAKNIKPFETLFNLEIYADCLDLQATTPMYPNKLVKVVGSISYSNQFLLHHCYNTKSAKVFGLEITLHKESLNKLPDCAIIIDCMYQSWIAKNFNPSGLEKLKVALEESANYSPNMSAEISDVNILHQLKKDIEMTKFSVSSVWLKFQNDGIDGKKIELQEEHKQVFLQLLLQVPKDMNNENPALLFLHVSGSTTYLELAFFNWLSSALFTHIILDVVELDHSCSSPADFEDASTCSSFTQEASTSYSLSKSQSTILISSKKVSLQENVENFLLKHCHFLSYLVLEVDIGNLCGIVPQSTWSVKYEEGLSVLYSWQQAEISGCLNGACVFCMPAVKINNNSSVSSLLQKIDFAEISMPIKTLQCDKRSEDCFRWTLQIDQAELLVHCFDTVSNVVKFVERVESWINYFKFKTPDVSEHGVTNLEIKPSETNFNYKKAGDASHCKKTSASEVKSQNMDESKPPQRMTIWIQLALSKLCVTVFGKLSPESSSNNFKLQFDAEEIVSSVDIQEIYSKMKFKLSSLNVTCFVKPSGTDSWIHGPYDGKVVFCSNMVSKNIKSKTITNGNNLGQHSHVKPDNQPFLVANYTQALHSNVKEKLSSSDKQTKIAVEEMKYISEIDLKVKSFGVILWMSLVDILNQISIPFGKVFTSDTKTYHSFPSREDTFAMKFCGRNLPLFYVETNIIQMYLPENCTLTKSVLKENYRIDQSVTDVLLLQLDCVTLTSQVENPLPRIILESEIYIAAVNSKTIALPGASVEDRQYQMDIYGLTLGTISGASIVCQNDPKKEFISHYPLTMGENPALEWNIGVIPENRNFSDDSAMVTPIISPLNLRFAFAPSIVCDSSESTEKIPVAGVSSEISISSEVFLYLSIHQACFLYSLLRDNLDFVHAVFDNASKQSDVHIDGSSSPISYSKNSRSSSVFSPRVFTPDSANLQGRPRNLVRLSKLNFVPYEFLVTAGTVSVMLFYYDSDFKNKSQHFQDYTAMNYMFSNAEIGRSSSICSTLDDSRNVIPSSIQDASSLITLHPFLCLTITQPHSYLSCHPTNQKFESSCFDLQLHGSSADFVVKKPYKSSMPIHDDFNHSYLETKPGEPHQKTGIPPAFLTITCTDIFTDAAKVRISVERPMKLNFRTSMGEAFLTFLKRFQEEFREVSTCKEEQLLSESITSSEENLTVKNKLLTFFVHMTFYTSQIVLEFTPLLDASCEKLVISAGSLRIGIDLETCENGVKGFDLNLNLFRFVVQTSSNDQIWSFLQPLSFLTMLKCHLKPCLQIELFVSGESLLLNASLHHGMKLRKLVEAILEHLQKNLENLKNIFNSEQELSTVSSSCVEKDNKKRTYWNDDLRKGAFQFIQIGESNEYQPKPHEIVFNRSSANEPASMTWCYPEPRALTKIEVSPVPFKSGEEERSKKVITCYLQYWNSTHQEYVNIFDFVLSETEHFSLDLPDLNSDSVAVSNKWRVLLDCESYIDDDGILEKENPYLSPLALAACMSIDSCFDPVLVPVFQATVSFEVAKIIFYNYFGKSGCSPKFFHFEFDDEAPLIQEFSVLSFINPSCSYIKWISKVKAEISSGVKCEVLEYRNLTMLPVISPVDILANVAIHHDKENVPIFDMELILNPCFIRLSQSIIHTFNYTLHSISQEMSVSPLKGVCSEFVLPNYYIICNNLEERIRFGQAGTDENIILSPLKMHAYSWWCHKRKQILWISVGSLCWKWSKGFSIDSEGTTSVKIDNNVAVIVKIKKLSNFQKQVIIDGQLKIHSELNYPIQLRCEFPASALQESKTSNLVFVKSLSPQCSSPTFLLSSEQYQNMRLSITGILDSQLWSENIHIGDNMLLQIPWEANGRYQTVWCQVIQQKNASGNISIVVFVSPLFILRSNLPFPINVTIASVDQKETYSTELTGQGQETNILKFSDPKSELHLTFQTCTDLKMFIPPMLISVSDINQISLNAFDDTNSLFDSCCKMQQLHHRLWPYSYQERPSYLQDEYMNVFYPCSDRDCAISPAVPSNNVSCKLKIERSQRWSGLNTVLYDIKPDVILMNRLRTDLFLFDKNEMEWMLPPNSVAMPSRPFERFRLGVLENGEFFYSSFLTVERSQNVYASNSDSFLFCGNSDQRIPQNGSVNVFIKIQVDKQKVFLFKLHSEVQENIVIITVFPIVILASDVDVELHFSLFCASNKVEDISLPQSNPAAVSKIISKDCHPLLVWEVDSEIYSSEAISLDYYISVSVSFPIWSSPVYFGALLQENNRHTISVPVESTDKTTNTIPLVITSHLRNGMLFLIINIDPCPLLLLHNRTNMNIYYGQSFFNTDGKFGDKSVYEELEKHGLIPVLKPGSSAHYSYPSMQRLFPKVPDKFSMLCFGLMDETSQKYVWSIPFKVNIEKQFVHILGVCDFMVCSERVGHTVNLFIDPVNRIEVNANEVRSRIALATNAGVSSDKKESVKSKENISKKGSEIKQKSKIQSSSSKQTRKPSNITAVPSNVYFVNMRVIHVSLILCDEFQEVNKSIEVLRLNIDNVVLHSRPQNDYLSSLQDISLCFEHIQLDNQLSKEGKVVYDFPVVLLRRVSDKNPAESSDHQNIFLPNKIRENSMFILNTVIELCGEERKSIVVQSVKIDFSPMSIQIEDTFYYKVKNLLKTYIPEEFHQHESPWRDISVPKDTRGISITLMHPVHLEHFRFNVTEVSVSLHANVRLYLSIERSVLNFQPFEREELFTSHYEIGELMQSHYTTGAMFRAGWIVGSVDLLGNPAGFARAVRSGVSDFVYLPYQGLLHGPRSFISGLTNGAISLVTSISSGAINSMANFTSSVSKNMDFICLDEEHLARQELVRRQLPDGVTEGLAQGLSAFGLSVLGAVAGIVDHPLQVLVSPTTPLRTATSFVGGIGKGLVGVIAKPIGGACELLSQTGYGLLYGSGWINPAKRRYQPVTMSFDMLSSSIVKYVCKVALCQSFGDVLLSIEATYVNENGEYDKNILLLTSEALCILAEDEVSLQRTFALTEIRCNKSDSDQSTLVVVPTSAFRKQLYSESGDVLDRVAEYIKKNREEISSSTESSSSGLESVSESCRSSPTSHVFFLYPKDRTLFLTLFNFAKSKALHKGF</sequence>
<comment type="caution">
    <text evidence="5">The sequence shown here is derived from an EMBL/GenBank/DDBJ whole genome shotgun (WGS) entry which is preliminary data.</text>
</comment>
<keyword evidence="2" id="KW-0175">Coiled coil</keyword>
<feature type="domain" description="Chorein N-terminal" evidence="4">
    <location>
        <begin position="4"/>
        <end position="261"/>
    </location>
</feature>
<reference evidence="5" key="2">
    <citation type="submission" date="2020-06" db="EMBL/GenBank/DDBJ databases">
        <authorList>
            <person name="Sheffer M."/>
        </authorList>
    </citation>
    <scope>NUCLEOTIDE SEQUENCE</scope>
</reference>
<feature type="compositionally biased region" description="Basic residues" evidence="3">
    <location>
        <begin position="105"/>
        <end position="114"/>
    </location>
</feature>
<keyword evidence="1" id="KW-0813">Transport</keyword>
<feature type="coiled-coil region" evidence="2">
    <location>
        <begin position="1928"/>
        <end position="1955"/>
    </location>
</feature>
<feature type="region of interest" description="Disordered" evidence="3">
    <location>
        <begin position="3066"/>
        <end position="3100"/>
    </location>
</feature>
<feature type="compositionally biased region" description="Low complexity" evidence="3">
    <location>
        <begin position="1541"/>
        <end position="1557"/>
    </location>
</feature>
<dbReference type="PANTHER" id="PTHR12517:SF0">
    <property type="entry name" value="INTERMEMBRANE LIPID TRANSFER PROTEIN VPS13B"/>
    <property type="match status" value="1"/>
</dbReference>
<dbReference type="PANTHER" id="PTHR12517">
    <property type="entry name" value="VACUOLAR PROTEIN SORTING-ASSOCIATED PROTEIN 13B"/>
    <property type="match status" value="1"/>
</dbReference>
<evidence type="ECO:0000313" key="5">
    <source>
        <dbReference type="EMBL" id="KAF8790004.1"/>
    </source>
</evidence>
<evidence type="ECO:0000256" key="2">
    <source>
        <dbReference type="SAM" id="Coils"/>
    </source>
</evidence>
<feature type="region of interest" description="Disordered" evidence="3">
    <location>
        <begin position="1534"/>
        <end position="1557"/>
    </location>
</feature>
<keyword evidence="6" id="KW-1185">Reference proteome</keyword>
<dbReference type="InterPro" id="IPR026854">
    <property type="entry name" value="VPS13_N"/>
</dbReference>
<organism evidence="5 6">
    <name type="scientific">Argiope bruennichi</name>
    <name type="common">Wasp spider</name>
    <name type="synonym">Aranea bruennichi</name>
    <dbReference type="NCBI Taxonomy" id="94029"/>
    <lineage>
        <taxon>Eukaryota</taxon>
        <taxon>Metazoa</taxon>
        <taxon>Ecdysozoa</taxon>
        <taxon>Arthropoda</taxon>
        <taxon>Chelicerata</taxon>
        <taxon>Arachnida</taxon>
        <taxon>Araneae</taxon>
        <taxon>Araneomorphae</taxon>
        <taxon>Entelegynae</taxon>
        <taxon>Araneoidea</taxon>
        <taxon>Araneidae</taxon>
        <taxon>Argiope</taxon>
    </lineage>
</organism>
<dbReference type="InterPro" id="IPR039782">
    <property type="entry name" value="VPS13B"/>
</dbReference>
<feature type="compositionally biased region" description="Basic and acidic residues" evidence="3">
    <location>
        <begin position="3066"/>
        <end position="3084"/>
    </location>
</feature>
<evidence type="ECO:0000259" key="4">
    <source>
        <dbReference type="Pfam" id="PF12624"/>
    </source>
</evidence>
<reference evidence="5" key="1">
    <citation type="journal article" date="2020" name="bioRxiv">
        <title>Chromosome-level reference genome of the European wasp spider Argiope bruennichi: a resource for studies on range expansion and evolutionary adaptation.</title>
        <authorList>
            <person name="Sheffer M.M."/>
            <person name="Hoppe A."/>
            <person name="Krehenwinkel H."/>
            <person name="Uhl G."/>
            <person name="Kuss A.W."/>
            <person name="Jensen L."/>
            <person name="Jensen C."/>
            <person name="Gillespie R.G."/>
            <person name="Hoff K.J."/>
            <person name="Prost S."/>
        </authorList>
    </citation>
    <scope>NUCLEOTIDE SEQUENCE</scope>
</reference>
<dbReference type="Pfam" id="PF12624">
    <property type="entry name" value="VPS13_N"/>
    <property type="match status" value="1"/>
</dbReference>
<dbReference type="EMBL" id="JABXBU010000011">
    <property type="protein sequence ID" value="KAF8790004.1"/>
    <property type="molecule type" value="Genomic_DNA"/>
</dbReference>
<name>A0A8T0FFE8_ARGBR</name>
<dbReference type="Proteomes" id="UP000807504">
    <property type="component" value="Unassembled WGS sequence"/>
</dbReference>
<protein>
    <submittedName>
        <fullName evidence="5">Vacuolar protein sorting-associated protein 13B like protein</fullName>
    </submittedName>
</protein>
<evidence type="ECO:0000313" key="6">
    <source>
        <dbReference type="Proteomes" id="UP000807504"/>
    </source>
</evidence>
<evidence type="ECO:0000256" key="3">
    <source>
        <dbReference type="SAM" id="MobiDB-lite"/>
    </source>
</evidence>